<sequence length="90" mass="9867">MAFEGGRASIAPKRLGRPFSISFDGRCNWMLPGGEAALPSIAGDACDTRERPYDGDRSVDHERFVDHGMASEKARLLEERERVRSSVAGS</sequence>
<organism evidence="1 2">
    <name type="scientific">Thermomonospora echinospora</name>
    <dbReference type="NCBI Taxonomy" id="1992"/>
    <lineage>
        <taxon>Bacteria</taxon>
        <taxon>Bacillati</taxon>
        <taxon>Actinomycetota</taxon>
        <taxon>Actinomycetes</taxon>
        <taxon>Streptosporangiales</taxon>
        <taxon>Thermomonosporaceae</taxon>
        <taxon>Thermomonospora</taxon>
    </lineage>
</organism>
<dbReference type="AlphaFoldDB" id="A0A1H6E986"/>
<dbReference type="EMBL" id="FNVO01000041">
    <property type="protein sequence ID" value="SEG93833.1"/>
    <property type="molecule type" value="Genomic_DNA"/>
</dbReference>
<keyword evidence="2" id="KW-1185">Reference proteome</keyword>
<proteinExistence type="predicted"/>
<name>A0A1H6E986_9ACTN</name>
<gene>
    <name evidence="1" type="ORF">SAMN04489712_1413</name>
</gene>
<dbReference type="Proteomes" id="UP000236723">
    <property type="component" value="Unassembled WGS sequence"/>
</dbReference>
<accession>A0A1H6E986</accession>
<reference evidence="2" key="1">
    <citation type="submission" date="2016-10" db="EMBL/GenBank/DDBJ databases">
        <authorList>
            <person name="Varghese N."/>
            <person name="Submissions S."/>
        </authorList>
    </citation>
    <scope>NUCLEOTIDE SEQUENCE [LARGE SCALE GENOMIC DNA]</scope>
    <source>
        <strain evidence="2">DSM 43163</strain>
    </source>
</reference>
<protein>
    <submittedName>
        <fullName evidence="1">Uncharacterized protein</fullName>
    </submittedName>
</protein>
<evidence type="ECO:0000313" key="1">
    <source>
        <dbReference type="EMBL" id="SEG93833.1"/>
    </source>
</evidence>
<evidence type="ECO:0000313" key="2">
    <source>
        <dbReference type="Proteomes" id="UP000236723"/>
    </source>
</evidence>